<proteinExistence type="predicted"/>
<keyword evidence="8" id="KW-1185">Reference proteome</keyword>
<keyword evidence="1" id="KW-0547">Nucleotide-binding</keyword>
<protein>
    <recommendedName>
        <fullName evidence="6">SNF2 N-terminal domain-containing protein</fullName>
    </recommendedName>
</protein>
<evidence type="ECO:0000313" key="8">
    <source>
        <dbReference type="Proteomes" id="UP000250140"/>
    </source>
</evidence>
<keyword evidence="2" id="KW-0378">Hydrolase</keyword>
<dbReference type="GO" id="GO:0016787">
    <property type="term" value="F:hydrolase activity"/>
    <property type="evidence" value="ECO:0007669"/>
    <property type="project" value="UniProtKB-KW"/>
</dbReference>
<sequence length="493" mass="55407">MVEKESGKVKGNEFGSVWEFRNMENGRKRLSCVFAILDFLHHIILIFGAVHRYFNLITGLSVSERPKKSLGGLLADEMGLGKTLTVLALIAGSIDERSGGLADDDTLMTNINQQMTIRTTLIITPLSTHYIRERSSLNHRSVYALHGHFRWCLTGTPIQNRIEDFGALINFLRVQPFDSQPMFAHHIANPMKNGEQSGFKKLKTLVHCTSLRRTKASIFGALGFPPRINEEKSIELSQEEKSIYDALKDNCVERMGFMSCSEDSKKPVGNVFKLILRLRQICNHTSLLPAEVLNQVYNQDLADAISIGQDMCESCGSEATTPEFKVYFEDVFEGVGVLCTGCKPKDSDGSATDPLSDITLPNESNKEESMNVDINHSPSAKIEALLQNLYAYRAQPTAFPIKSLDLTAACRVHLMEPQWNPMAEEQALDRVHRMGQTREVIAIRYIAKGSIEEYITSIQKKKLKLIHGSFRGESPKRHEAARQYLQNWIDALK</sequence>
<gene>
    <name evidence="7" type="ORF">AOQ84DRAFT_376813</name>
</gene>
<dbReference type="Pfam" id="PF00176">
    <property type="entry name" value="SNF2-rel_dom"/>
    <property type="match status" value="2"/>
</dbReference>
<dbReference type="InterPro" id="IPR000330">
    <property type="entry name" value="SNF2_N"/>
</dbReference>
<dbReference type="InterPro" id="IPR038718">
    <property type="entry name" value="SNF2-like_sf"/>
</dbReference>
<evidence type="ECO:0000259" key="6">
    <source>
        <dbReference type="Pfam" id="PF00176"/>
    </source>
</evidence>
<feature type="domain" description="SNF2 N-terminal" evidence="6">
    <location>
        <begin position="67"/>
        <end position="128"/>
    </location>
</feature>
<keyword evidence="3" id="KW-0067">ATP-binding</keyword>
<evidence type="ECO:0000256" key="2">
    <source>
        <dbReference type="ARBA" id="ARBA00022801"/>
    </source>
</evidence>
<dbReference type="GO" id="GO:0008094">
    <property type="term" value="F:ATP-dependent activity, acting on DNA"/>
    <property type="evidence" value="ECO:0007669"/>
    <property type="project" value="TreeGrafter"/>
</dbReference>
<evidence type="ECO:0000256" key="3">
    <source>
        <dbReference type="ARBA" id="ARBA00022840"/>
    </source>
</evidence>
<dbReference type="PANTHER" id="PTHR45626:SF52">
    <property type="entry name" value="SINGLE-STRANDED DNA-DEPENDENT ATPASE (EUROFUNG)"/>
    <property type="match status" value="1"/>
</dbReference>
<evidence type="ECO:0000256" key="4">
    <source>
        <dbReference type="SAM" id="MobiDB-lite"/>
    </source>
</evidence>
<accession>A0A8E2F1F9</accession>
<organism evidence="7 8">
    <name type="scientific">Glonium stellatum</name>
    <dbReference type="NCBI Taxonomy" id="574774"/>
    <lineage>
        <taxon>Eukaryota</taxon>
        <taxon>Fungi</taxon>
        <taxon>Dikarya</taxon>
        <taxon>Ascomycota</taxon>
        <taxon>Pezizomycotina</taxon>
        <taxon>Dothideomycetes</taxon>
        <taxon>Pleosporomycetidae</taxon>
        <taxon>Gloniales</taxon>
        <taxon>Gloniaceae</taxon>
        <taxon>Glonium</taxon>
    </lineage>
</organism>
<reference evidence="7 8" key="1">
    <citation type="journal article" date="2016" name="Nat. Commun.">
        <title>Ectomycorrhizal ecology is imprinted in the genome of the dominant symbiotic fungus Cenococcum geophilum.</title>
        <authorList>
            <consortium name="DOE Joint Genome Institute"/>
            <person name="Peter M."/>
            <person name="Kohler A."/>
            <person name="Ohm R.A."/>
            <person name="Kuo A."/>
            <person name="Krutzmann J."/>
            <person name="Morin E."/>
            <person name="Arend M."/>
            <person name="Barry K.W."/>
            <person name="Binder M."/>
            <person name="Choi C."/>
            <person name="Clum A."/>
            <person name="Copeland A."/>
            <person name="Grisel N."/>
            <person name="Haridas S."/>
            <person name="Kipfer T."/>
            <person name="LaButti K."/>
            <person name="Lindquist E."/>
            <person name="Lipzen A."/>
            <person name="Maire R."/>
            <person name="Meier B."/>
            <person name="Mihaltcheva S."/>
            <person name="Molinier V."/>
            <person name="Murat C."/>
            <person name="Poggeler S."/>
            <person name="Quandt C.A."/>
            <person name="Sperisen C."/>
            <person name="Tritt A."/>
            <person name="Tisserant E."/>
            <person name="Crous P.W."/>
            <person name="Henrissat B."/>
            <person name="Nehls U."/>
            <person name="Egli S."/>
            <person name="Spatafora J.W."/>
            <person name="Grigoriev I.V."/>
            <person name="Martin F.M."/>
        </authorList>
    </citation>
    <scope>NUCLEOTIDE SEQUENCE [LARGE SCALE GENOMIC DNA]</scope>
    <source>
        <strain evidence="7 8">CBS 207.34</strain>
    </source>
</reference>
<dbReference type="AlphaFoldDB" id="A0A8E2F1F9"/>
<keyword evidence="5" id="KW-0472">Membrane</keyword>
<keyword evidence="5" id="KW-0812">Transmembrane</keyword>
<dbReference type="SUPFAM" id="SSF52540">
    <property type="entry name" value="P-loop containing nucleoside triphosphate hydrolases"/>
    <property type="match status" value="2"/>
</dbReference>
<dbReference type="GO" id="GO:0005634">
    <property type="term" value="C:nucleus"/>
    <property type="evidence" value="ECO:0007669"/>
    <property type="project" value="TreeGrafter"/>
</dbReference>
<dbReference type="GO" id="GO:0006281">
    <property type="term" value="P:DNA repair"/>
    <property type="evidence" value="ECO:0007669"/>
    <property type="project" value="TreeGrafter"/>
</dbReference>
<dbReference type="InterPro" id="IPR050628">
    <property type="entry name" value="SNF2_RAD54_helicase_TF"/>
</dbReference>
<feature type="domain" description="SNF2 N-terminal" evidence="6">
    <location>
        <begin position="129"/>
        <end position="286"/>
    </location>
</feature>
<evidence type="ECO:0000313" key="7">
    <source>
        <dbReference type="EMBL" id="OCL08396.1"/>
    </source>
</evidence>
<dbReference type="InterPro" id="IPR027417">
    <property type="entry name" value="P-loop_NTPase"/>
</dbReference>
<evidence type="ECO:0000256" key="1">
    <source>
        <dbReference type="ARBA" id="ARBA00022741"/>
    </source>
</evidence>
<dbReference type="Gene3D" id="3.40.50.300">
    <property type="entry name" value="P-loop containing nucleotide triphosphate hydrolases"/>
    <property type="match status" value="1"/>
</dbReference>
<feature type="region of interest" description="Disordered" evidence="4">
    <location>
        <begin position="346"/>
        <end position="371"/>
    </location>
</feature>
<dbReference type="GO" id="GO:0005524">
    <property type="term" value="F:ATP binding"/>
    <property type="evidence" value="ECO:0007669"/>
    <property type="project" value="UniProtKB-KW"/>
</dbReference>
<dbReference type="CDD" id="cd18793">
    <property type="entry name" value="SF2_C_SNF"/>
    <property type="match status" value="1"/>
</dbReference>
<dbReference type="OrthoDB" id="448448at2759"/>
<dbReference type="Proteomes" id="UP000250140">
    <property type="component" value="Unassembled WGS sequence"/>
</dbReference>
<feature type="transmembrane region" description="Helical" evidence="5">
    <location>
        <begin position="30"/>
        <end position="54"/>
    </location>
</feature>
<dbReference type="PANTHER" id="PTHR45626">
    <property type="entry name" value="TRANSCRIPTION TERMINATION FACTOR 2-RELATED"/>
    <property type="match status" value="1"/>
</dbReference>
<evidence type="ECO:0000256" key="5">
    <source>
        <dbReference type="SAM" id="Phobius"/>
    </source>
</evidence>
<dbReference type="InterPro" id="IPR049730">
    <property type="entry name" value="SNF2/RAD54-like_C"/>
</dbReference>
<keyword evidence="5" id="KW-1133">Transmembrane helix</keyword>
<dbReference type="EMBL" id="KV749662">
    <property type="protein sequence ID" value="OCL08396.1"/>
    <property type="molecule type" value="Genomic_DNA"/>
</dbReference>
<name>A0A8E2F1F9_9PEZI</name>
<dbReference type="Gene3D" id="3.40.50.10810">
    <property type="entry name" value="Tandem AAA-ATPase domain"/>
    <property type="match status" value="2"/>
</dbReference>